<accession>A0A0B7MMV9</accession>
<dbReference type="InterPro" id="IPR044946">
    <property type="entry name" value="Restrct_endonuc_typeI_TRD_sf"/>
</dbReference>
<organism evidence="6 7">
    <name type="scientific">Syntrophaceticus schinkii</name>
    <dbReference type="NCBI Taxonomy" id="499207"/>
    <lineage>
        <taxon>Bacteria</taxon>
        <taxon>Bacillati</taxon>
        <taxon>Bacillota</taxon>
        <taxon>Clostridia</taxon>
        <taxon>Thermoanaerobacterales</taxon>
        <taxon>Thermoanaerobacterales Family III. Incertae Sedis</taxon>
        <taxon>Syntrophaceticus</taxon>
    </lineage>
</organism>
<dbReference type="AlphaFoldDB" id="A0A0B7MMV9"/>
<dbReference type="EMBL" id="CDRZ01000240">
    <property type="protein sequence ID" value="CEO89281.1"/>
    <property type="molecule type" value="Genomic_DNA"/>
</dbReference>
<reference evidence="7" key="1">
    <citation type="submission" date="2015-01" db="EMBL/GenBank/DDBJ databases">
        <authorList>
            <person name="Manzoor Shahid"/>
            <person name="Zubair Saima"/>
        </authorList>
    </citation>
    <scope>NUCLEOTIDE SEQUENCE [LARGE SCALE GENOMIC DNA]</scope>
    <source>
        <strain evidence="7">Sp3</strain>
    </source>
</reference>
<keyword evidence="6" id="KW-0378">Hydrolase</keyword>
<dbReference type="SUPFAM" id="SSF53335">
    <property type="entry name" value="S-adenosyl-L-methionine-dependent methyltransferases"/>
    <property type="match status" value="1"/>
</dbReference>
<evidence type="ECO:0000313" key="7">
    <source>
        <dbReference type="Proteomes" id="UP000046155"/>
    </source>
</evidence>
<dbReference type="RefSeq" id="WP_044665260.1">
    <property type="nucleotide sequence ID" value="NZ_CDRZ01000240.1"/>
</dbReference>
<dbReference type="InterPro" id="IPR003356">
    <property type="entry name" value="DNA_methylase_A-5"/>
</dbReference>
<dbReference type="GO" id="GO:0004519">
    <property type="term" value="F:endonuclease activity"/>
    <property type="evidence" value="ECO:0007669"/>
    <property type="project" value="UniProtKB-KW"/>
</dbReference>
<dbReference type="PANTHER" id="PTHR30408:SF12">
    <property type="entry name" value="TYPE I RESTRICTION ENZYME MJAVIII SPECIFICITY SUBUNIT"/>
    <property type="match status" value="1"/>
</dbReference>
<keyword evidence="3" id="KW-0238">DNA-binding</keyword>
<dbReference type="InterPro" id="IPR000055">
    <property type="entry name" value="Restrct_endonuc_typeI_TRD"/>
</dbReference>
<dbReference type="Gene3D" id="3.90.220.20">
    <property type="entry name" value="DNA methylase specificity domains"/>
    <property type="match status" value="1"/>
</dbReference>
<dbReference type="GO" id="GO:0003677">
    <property type="term" value="F:DNA binding"/>
    <property type="evidence" value="ECO:0007669"/>
    <property type="project" value="UniProtKB-KW"/>
</dbReference>
<dbReference type="Pfam" id="PF02384">
    <property type="entry name" value="N6_Mtase"/>
    <property type="match status" value="1"/>
</dbReference>
<dbReference type="OrthoDB" id="9814572at2"/>
<name>A0A0B7MMV9_9FIRM</name>
<feature type="domain" description="Type I restriction modification DNA specificity" evidence="4">
    <location>
        <begin position="347"/>
        <end position="505"/>
    </location>
</feature>
<evidence type="ECO:0000256" key="3">
    <source>
        <dbReference type="ARBA" id="ARBA00023125"/>
    </source>
</evidence>
<feature type="domain" description="DNA methylase adenine-specific" evidence="5">
    <location>
        <begin position="177"/>
        <end position="297"/>
    </location>
</feature>
<evidence type="ECO:0000256" key="1">
    <source>
        <dbReference type="ARBA" id="ARBA00010923"/>
    </source>
</evidence>
<dbReference type="GO" id="GO:0009307">
    <property type="term" value="P:DNA restriction-modification system"/>
    <property type="evidence" value="ECO:0007669"/>
    <property type="project" value="UniProtKB-KW"/>
</dbReference>
<evidence type="ECO:0000259" key="4">
    <source>
        <dbReference type="Pfam" id="PF01420"/>
    </source>
</evidence>
<keyword evidence="6" id="KW-0540">Nuclease</keyword>
<sequence>MKTNTNQAFWEIFYIRGFDDKQQILSEAVRIVKTYRYLQKSGINISDSSQGKEHLFQTMKKISAENGLGHFPGDRDFFYDLYTLAESLNLVGLLYDSYKNERTGTVLAPDYLITFLSEMLSGRVNSVMIAEAEKMAAGLQAIIDTNPEISITLTTDQYTVFLLLEAAFQEYQNVKVANQSIYRELLIADNFDLILSIPTFGGRFSREETPKSFITQETETIALENLIQRINDRGSLVAVIPAKLTFASGQIRDFRKWILENYSLDSIYSLPDGIFRPYTGIKTYLAAFSKAGKDSIVLGSIGTENYRMQETRVITMPSAEFRQYDDWRAGLFLSKDNEEIQRFKASGVKKVKLKSIADIFRGKSVLKDDVKPGEIFILNISNIEEGEVLFDHMDTINEEERKIRRYQLEGDDILLTCRGTVNKVALFPETRRTVIASANIIVIRVKEKVLPQYLKIFLESPLGQLLVKSFQRGTNVMNINPNDIGELEVPLLPITRQRELAERFANGLRRYKSEREVIEKRWESQRTEIFQELLTGGD</sequence>
<evidence type="ECO:0000313" key="6">
    <source>
        <dbReference type="EMBL" id="CEO89281.1"/>
    </source>
</evidence>
<dbReference type="SUPFAM" id="SSF116734">
    <property type="entry name" value="DNA methylase specificity domain"/>
    <property type="match status" value="1"/>
</dbReference>
<dbReference type="Pfam" id="PF01420">
    <property type="entry name" value="Methylase_S"/>
    <property type="match status" value="1"/>
</dbReference>
<evidence type="ECO:0000259" key="5">
    <source>
        <dbReference type="Pfam" id="PF02384"/>
    </source>
</evidence>
<dbReference type="InterPro" id="IPR052021">
    <property type="entry name" value="Type-I_RS_S_subunit"/>
</dbReference>
<keyword evidence="6" id="KW-0255">Endonuclease</keyword>
<protein>
    <submittedName>
        <fullName evidence="6">Restriction endonuclease S subunit</fullName>
    </submittedName>
</protein>
<dbReference type="InterPro" id="IPR029063">
    <property type="entry name" value="SAM-dependent_MTases_sf"/>
</dbReference>
<dbReference type="PANTHER" id="PTHR30408">
    <property type="entry name" value="TYPE-1 RESTRICTION ENZYME ECOKI SPECIFICITY PROTEIN"/>
    <property type="match status" value="1"/>
</dbReference>
<dbReference type="Proteomes" id="UP000046155">
    <property type="component" value="Unassembled WGS sequence"/>
</dbReference>
<dbReference type="GO" id="GO:0008170">
    <property type="term" value="F:N-methyltransferase activity"/>
    <property type="evidence" value="ECO:0007669"/>
    <property type="project" value="InterPro"/>
</dbReference>
<dbReference type="Gene3D" id="3.40.50.150">
    <property type="entry name" value="Vaccinia Virus protein VP39"/>
    <property type="match status" value="1"/>
</dbReference>
<evidence type="ECO:0000256" key="2">
    <source>
        <dbReference type="ARBA" id="ARBA00022747"/>
    </source>
</evidence>
<keyword evidence="2" id="KW-0680">Restriction system</keyword>
<gene>
    <name evidence="6" type="ORF">SSCH_430021</name>
</gene>
<keyword evidence="7" id="KW-1185">Reference proteome</keyword>
<comment type="similarity">
    <text evidence="1">Belongs to the type-I restriction system S methylase family.</text>
</comment>
<proteinExistence type="inferred from homology"/>